<evidence type="ECO:0000259" key="2">
    <source>
        <dbReference type="Pfam" id="PF03781"/>
    </source>
</evidence>
<protein>
    <submittedName>
        <fullName evidence="3">SUMF1/EgtB/PvdO family nonheme iron enzyme</fullName>
    </submittedName>
</protein>
<dbReference type="InterPro" id="IPR051043">
    <property type="entry name" value="Sulfatase_Mod_Factor_Kinase"/>
</dbReference>
<feature type="domain" description="Sulfatase-modifying factor enzyme-like" evidence="2">
    <location>
        <begin position="365"/>
        <end position="600"/>
    </location>
</feature>
<dbReference type="Gene3D" id="3.90.1580.10">
    <property type="entry name" value="paralog of FGE (formylglycine-generating enzyme)"/>
    <property type="match status" value="1"/>
</dbReference>
<dbReference type="InterPro" id="IPR005532">
    <property type="entry name" value="SUMF_dom"/>
</dbReference>
<feature type="region of interest" description="Disordered" evidence="1">
    <location>
        <begin position="25"/>
        <end position="50"/>
    </location>
</feature>
<dbReference type="PROSITE" id="PS51257">
    <property type="entry name" value="PROKAR_LIPOPROTEIN"/>
    <property type="match status" value="1"/>
</dbReference>
<evidence type="ECO:0000256" key="1">
    <source>
        <dbReference type="SAM" id="MobiDB-lite"/>
    </source>
</evidence>
<sequence>MTGSQRLTGFVTATLLACVPQLPRSVQPHGHSGAEPWPDVAAPNPPRRDSRRDAALIVSVEDYAHLPDRPGAHAVAGAWYRYLWHTRGLRPSRIYWLRDREASEQQLRKALQLAHWKVGKDATLWVVFVGHAATPAGTGYGMLLGPDATENEWRGGAPVRGLLTLAGHGMHRQLVAVLDGCLPEETGGASRSGLMAPGLPSLGPWIEPPAALNDPIRIKKLKEIAEETRVRVGRDMVQRGREPADAVVFTAGTGAACREHLPGADTPALSYLLLGGLRGWADASGDGRVSASEALRHADLLLRAGAHGTGETPRPQARGADVTLAYDARERGPTIAGVLPPDAAIDERAVVAEVGAAFVDDRMKKIDRGRFTLGCRSRRDGACETDERPARRIFLDSFAIDEHEVTWRDYAACVAAGGCEKVALARCEVWTGEAFVRGAPLAADFLGEDHPVVCATWAQAVAFCAWRGKRLPTEAEWERAARGPEDRHQYPWGDAPPTCQRAQTYECGPTTAPVGSHPAGLSPDGVHDLAGNASEWVADWYHSKAYAWNPGHNPAGPDRGEVRVVRGGSFYDGPGYLRVSYRYGLSPQWGYGMVGFRCAR</sequence>
<gene>
    <name evidence="3" type="ORF">POL58_06390</name>
</gene>
<dbReference type="PANTHER" id="PTHR23150:SF19">
    <property type="entry name" value="FORMYLGLYCINE-GENERATING ENZYME"/>
    <property type="match status" value="1"/>
</dbReference>
<dbReference type="PANTHER" id="PTHR23150">
    <property type="entry name" value="SULFATASE MODIFYING FACTOR 1, 2"/>
    <property type="match status" value="1"/>
</dbReference>
<proteinExistence type="predicted"/>
<dbReference type="EMBL" id="JAQNDN010000002">
    <property type="protein sequence ID" value="MDC0667356.1"/>
    <property type="molecule type" value="Genomic_DNA"/>
</dbReference>
<name>A0ABT5B2R3_9BACT</name>
<dbReference type="Proteomes" id="UP001217838">
    <property type="component" value="Unassembled WGS sequence"/>
</dbReference>
<comment type="caution">
    <text evidence="3">The sequence shown here is derived from an EMBL/GenBank/DDBJ whole genome shotgun (WGS) entry which is preliminary data.</text>
</comment>
<evidence type="ECO:0000313" key="3">
    <source>
        <dbReference type="EMBL" id="MDC0667356.1"/>
    </source>
</evidence>
<evidence type="ECO:0000313" key="4">
    <source>
        <dbReference type="Proteomes" id="UP001217838"/>
    </source>
</evidence>
<reference evidence="3 4" key="1">
    <citation type="submission" date="2022-11" db="EMBL/GenBank/DDBJ databases">
        <title>Minimal conservation of predation-associated metabolite biosynthetic gene clusters underscores biosynthetic potential of Myxococcota including descriptions for ten novel species: Archangium lansinium sp. nov., Myxococcus landrumus sp. nov., Nannocystis bai.</title>
        <authorList>
            <person name="Ahearne A."/>
            <person name="Stevens C."/>
            <person name="Dowd S."/>
        </authorList>
    </citation>
    <scope>NUCLEOTIDE SEQUENCE [LARGE SCALE GENOMIC DNA]</scope>
    <source>
        <strain evidence="3 4">NCELM</strain>
    </source>
</reference>
<organism evidence="3 4">
    <name type="scientific">Nannocystis radixulma</name>
    <dbReference type="NCBI Taxonomy" id="2995305"/>
    <lineage>
        <taxon>Bacteria</taxon>
        <taxon>Pseudomonadati</taxon>
        <taxon>Myxococcota</taxon>
        <taxon>Polyangia</taxon>
        <taxon>Nannocystales</taxon>
        <taxon>Nannocystaceae</taxon>
        <taxon>Nannocystis</taxon>
    </lineage>
</organism>
<dbReference type="RefSeq" id="WP_271995370.1">
    <property type="nucleotide sequence ID" value="NZ_JAQNDN010000002.1"/>
</dbReference>
<dbReference type="Pfam" id="PF03781">
    <property type="entry name" value="FGE-sulfatase"/>
    <property type="match status" value="1"/>
</dbReference>
<dbReference type="InterPro" id="IPR042095">
    <property type="entry name" value="SUMF_sf"/>
</dbReference>
<dbReference type="InterPro" id="IPR016187">
    <property type="entry name" value="CTDL_fold"/>
</dbReference>
<keyword evidence="4" id="KW-1185">Reference proteome</keyword>
<dbReference type="SUPFAM" id="SSF56436">
    <property type="entry name" value="C-type lectin-like"/>
    <property type="match status" value="1"/>
</dbReference>
<accession>A0ABT5B2R3</accession>